<evidence type="ECO:0000256" key="2">
    <source>
        <dbReference type="ARBA" id="ARBA00022649"/>
    </source>
</evidence>
<organism evidence="10 11">
    <name type="scientific">Microvirga lotononidis</name>
    <dbReference type="NCBI Taxonomy" id="864069"/>
    <lineage>
        <taxon>Bacteria</taxon>
        <taxon>Pseudomonadati</taxon>
        <taxon>Pseudomonadota</taxon>
        <taxon>Alphaproteobacteria</taxon>
        <taxon>Hyphomicrobiales</taxon>
        <taxon>Methylobacteriaceae</taxon>
        <taxon>Microvirga</taxon>
    </lineage>
</organism>
<evidence type="ECO:0000256" key="6">
    <source>
        <dbReference type="ARBA" id="ARBA00022842"/>
    </source>
</evidence>
<protein>
    <recommendedName>
        <fullName evidence="8">Ribonuclease VapC</fullName>
        <shortName evidence="8">RNase VapC</shortName>
        <ecNumber evidence="8">3.1.-.-</ecNumber>
    </recommendedName>
    <alternativeName>
        <fullName evidence="8">Toxin VapC</fullName>
    </alternativeName>
</protein>
<dbReference type="InterPro" id="IPR050556">
    <property type="entry name" value="Type_II_TA_system_RNase"/>
</dbReference>
<evidence type="ECO:0000256" key="4">
    <source>
        <dbReference type="ARBA" id="ARBA00022723"/>
    </source>
</evidence>
<keyword evidence="2 8" id="KW-1277">Toxin-antitoxin system</keyword>
<evidence type="ECO:0000256" key="3">
    <source>
        <dbReference type="ARBA" id="ARBA00022722"/>
    </source>
</evidence>
<evidence type="ECO:0000313" key="10">
    <source>
        <dbReference type="EMBL" id="EIM25585.1"/>
    </source>
</evidence>
<proteinExistence type="inferred from homology"/>
<keyword evidence="6 8" id="KW-0460">Magnesium</keyword>
<keyword evidence="8" id="KW-0800">Toxin</keyword>
<dbReference type="Proteomes" id="UP000003947">
    <property type="component" value="Unassembled WGS sequence"/>
</dbReference>
<keyword evidence="4 8" id="KW-0479">Metal-binding</keyword>
<dbReference type="AlphaFoldDB" id="I4YNP3"/>
<reference evidence="10 11" key="1">
    <citation type="submission" date="2012-02" db="EMBL/GenBank/DDBJ databases">
        <title>Improved High-Quality Draft sequence of Microvirga sp. WSM3557.</title>
        <authorList>
            <consortium name="US DOE Joint Genome Institute"/>
            <person name="Lucas S."/>
            <person name="Han J."/>
            <person name="Lapidus A."/>
            <person name="Cheng J.-F."/>
            <person name="Goodwin L."/>
            <person name="Pitluck S."/>
            <person name="Peters L."/>
            <person name="Zhang X."/>
            <person name="Detter J.C."/>
            <person name="Han C."/>
            <person name="Tapia R."/>
            <person name="Land M."/>
            <person name="Hauser L."/>
            <person name="Kyrpides N."/>
            <person name="Ivanova N."/>
            <person name="Pagani I."/>
            <person name="Brau L."/>
            <person name="Yates R."/>
            <person name="O'Hara G."/>
            <person name="Rui T."/>
            <person name="Howieson J."/>
            <person name="Reeve W."/>
            <person name="Woyke T."/>
        </authorList>
    </citation>
    <scope>NUCLEOTIDE SEQUENCE [LARGE SCALE GENOMIC DNA]</scope>
    <source>
        <strain evidence="10 11">WSM3557</strain>
    </source>
</reference>
<dbReference type="GO" id="GO:0000287">
    <property type="term" value="F:magnesium ion binding"/>
    <property type="evidence" value="ECO:0007669"/>
    <property type="project" value="UniProtKB-UniRule"/>
</dbReference>
<dbReference type="GO" id="GO:0090729">
    <property type="term" value="F:toxin activity"/>
    <property type="evidence" value="ECO:0007669"/>
    <property type="project" value="UniProtKB-KW"/>
</dbReference>
<dbReference type="PANTHER" id="PTHR33653:SF1">
    <property type="entry name" value="RIBONUCLEASE VAPC2"/>
    <property type="match status" value="1"/>
</dbReference>
<dbReference type="EC" id="3.1.-.-" evidence="8"/>
<name>I4YNP3_9HYPH</name>
<evidence type="ECO:0000256" key="1">
    <source>
        <dbReference type="ARBA" id="ARBA00001946"/>
    </source>
</evidence>
<comment type="function">
    <text evidence="8">Toxic component of a toxin-antitoxin (TA) system. An RNase.</text>
</comment>
<evidence type="ECO:0000256" key="5">
    <source>
        <dbReference type="ARBA" id="ARBA00022801"/>
    </source>
</evidence>
<gene>
    <name evidence="8" type="primary">vapC</name>
    <name evidence="10" type="ORF">MicloDRAFT_00063120</name>
</gene>
<dbReference type="InterPro" id="IPR029060">
    <property type="entry name" value="PIN-like_dom_sf"/>
</dbReference>
<evidence type="ECO:0000313" key="11">
    <source>
        <dbReference type="Proteomes" id="UP000003947"/>
    </source>
</evidence>
<dbReference type="SUPFAM" id="SSF88723">
    <property type="entry name" value="PIN domain-like"/>
    <property type="match status" value="1"/>
</dbReference>
<dbReference type="CDD" id="cd18735">
    <property type="entry name" value="PIN_HiVapC1-like"/>
    <property type="match status" value="1"/>
</dbReference>
<dbReference type="eggNOG" id="COG1487">
    <property type="taxonomic scope" value="Bacteria"/>
</dbReference>
<dbReference type="Pfam" id="PF01850">
    <property type="entry name" value="PIN"/>
    <property type="match status" value="1"/>
</dbReference>
<dbReference type="GO" id="GO:0016787">
    <property type="term" value="F:hydrolase activity"/>
    <property type="evidence" value="ECO:0007669"/>
    <property type="project" value="UniProtKB-KW"/>
</dbReference>
<dbReference type="EMBL" id="JH660647">
    <property type="protein sequence ID" value="EIM25585.1"/>
    <property type="molecule type" value="Genomic_DNA"/>
</dbReference>
<comment type="cofactor">
    <cofactor evidence="1 8">
        <name>Mg(2+)</name>
        <dbReference type="ChEBI" id="CHEBI:18420"/>
    </cofactor>
</comment>
<evidence type="ECO:0000256" key="7">
    <source>
        <dbReference type="ARBA" id="ARBA00038093"/>
    </source>
</evidence>
<dbReference type="STRING" id="864069.MicloDRAFT_00063120"/>
<dbReference type="GO" id="GO:0004540">
    <property type="term" value="F:RNA nuclease activity"/>
    <property type="evidence" value="ECO:0007669"/>
    <property type="project" value="InterPro"/>
</dbReference>
<dbReference type="PANTHER" id="PTHR33653">
    <property type="entry name" value="RIBONUCLEASE VAPC2"/>
    <property type="match status" value="1"/>
</dbReference>
<feature type="binding site" evidence="8">
    <location>
        <position position="101"/>
    </location>
    <ligand>
        <name>Mg(2+)</name>
        <dbReference type="ChEBI" id="CHEBI:18420"/>
    </ligand>
</feature>
<comment type="similarity">
    <text evidence="7 8">Belongs to the PINc/VapC protein family.</text>
</comment>
<accession>I4YNP3</accession>
<dbReference type="RefSeq" id="WP_009494044.1">
    <property type="nucleotide sequence ID" value="NZ_CP141048.1"/>
</dbReference>
<keyword evidence="3 8" id="KW-0540">Nuclease</keyword>
<dbReference type="HOGENOM" id="CLU_118482_5_0_5"/>
<evidence type="ECO:0000256" key="8">
    <source>
        <dbReference type="HAMAP-Rule" id="MF_00265"/>
    </source>
</evidence>
<dbReference type="PATRIC" id="fig|864069.3.peg.6758"/>
<dbReference type="OrthoDB" id="9796690at2"/>
<dbReference type="InterPro" id="IPR002716">
    <property type="entry name" value="PIN_dom"/>
</dbReference>
<dbReference type="InterPro" id="IPR022907">
    <property type="entry name" value="VapC_family"/>
</dbReference>
<dbReference type="Gene3D" id="3.40.50.1010">
    <property type="entry name" value="5'-nuclease"/>
    <property type="match status" value="1"/>
</dbReference>
<keyword evidence="5 8" id="KW-0378">Hydrolase</keyword>
<keyword evidence="11" id="KW-1185">Reference proteome</keyword>
<feature type="domain" description="PIN" evidence="9">
    <location>
        <begin position="6"/>
        <end position="128"/>
    </location>
</feature>
<feature type="binding site" evidence="8">
    <location>
        <position position="9"/>
    </location>
    <ligand>
        <name>Mg(2+)</name>
        <dbReference type="ChEBI" id="CHEBI:18420"/>
    </ligand>
</feature>
<sequence>MVQPQYLLDTNICIYIRRERPPAVLERFNGLPAGSTAISVITYGELVYGVQKSPASRKAMVILEELTTLIPILPMAVGVATTYGAIRSELAARGALIGNNDLWIAAHAKSLGLILVTNNEREFQRVEGLTIENWASG</sequence>
<evidence type="ECO:0000259" key="9">
    <source>
        <dbReference type="Pfam" id="PF01850"/>
    </source>
</evidence>
<dbReference type="HAMAP" id="MF_00265">
    <property type="entry name" value="VapC_Nob1"/>
    <property type="match status" value="1"/>
</dbReference>